<evidence type="ECO:0000313" key="3">
    <source>
        <dbReference type="EMBL" id="CDO09483.1"/>
    </source>
</evidence>
<gene>
    <name evidence="3" type="ORF">BN977_04306</name>
</gene>
<keyword evidence="4" id="KW-1185">Reference proteome</keyword>
<keyword evidence="2" id="KW-0560">Oxidoreductase</keyword>
<accession>W9AVC7</accession>
<evidence type="ECO:0000256" key="2">
    <source>
        <dbReference type="ARBA" id="ARBA00023002"/>
    </source>
</evidence>
<proteinExistence type="inferred from homology"/>
<dbReference type="FunFam" id="3.40.50.720:FF:000047">
    <property type="entry name" value="NADP-dependent L-serine/L-allo-threonine dehydrogenase"/>
    <property type="match status" value="1"/>
</dbReference>
<dbReference type="Proteomes" id="UP000028870">
    <property type="component" value="Unassembled WGS sequence"/>
</dbReference>
<dbReference type="OrthoDB" id="9775296at2"/>
<protein>
    <submittedName>
        <fullName evidence="3">Serine 3-dehydrogenase</fullName>
    </submittedName>
</protein>
<name>W9AVC7_MYCCO</name>
<reference evidence="3" key="2">
    <citation type="submission" date="2014-03" db="EMBL/GenBank/DDBJ databases">
        <authorList>
            <person name="Urmite Genomes"/>
        </authorList>
    </citation>
    <scope>NUCLEOTIDE SEQUENCE</scope>
    <source>
        <strain evidence="3">DSM 44829</strain>
    </source>
</reference>
<dbReference type="InterPro" id="IPR036291">
    <property type="entry name" value="NAD(P)-bd_dom_sf"/>
</dbReference>
<dbReference type="RefSeq" id="WP_036401275.1">
    <property type="nucleotide sequence ID" value="NZ_CCBB010000003.1"/>
</dbReference>
<dbReference type="eggNOG" id="COG4221">
    <property type="taxonomic scope" value="Bacteria"/>
</dbReference>
<comment type="similarity">
    <text evidence="1">Belongs to the short-chain dehydrogenases/reductases (SDR) family.</text>
</comment>
<dbReference type="EMBL" id="CCBB010000003">
    <property type="protein sequence ID" value="CDO09483.1"/>
    <property type="molecule type" value="Genomic_DNA"/>
</dbReference>
<evidence type="ECO:0000313" key="4">
    <source>
        <dbReference type="Proteomes" id="UP000028870"/>
    </source>
</evidence>
<dbReference type="GO" id="GO:0016616">
    <property type="term" value="F:oxidoreductase activity, acting on the CH-OH group of donors, NAD or NADP as acceptor"/>
    <property type="evidence" value="ECO:0007669"/>
    <property type="project" value="UniProtKB-ARBA"/>
</dbReference>
<dbReference type="PRINTS" id="PR00081">
    <property type="entry name" value="GDHRDH"/>
</dbReference>
<comment type="caution">
    <text evidence="3">The sequence shown here is derived from an EMBL/GenBank/DDBJ whole genome shotgun (WGS) entry which is preliminary data.</text>
</comment>
<dbReference type="SUPFAM" id="SSF51735">
    <property type="entry name" value="NAD(P)-binding Rossmann-fold domains"/>
    <property type="match status" value="1"/>
</dbReference>
<organism evidence="3 4">
    <name type="scientific">Mycolicibacterium cosmeticum</name>
    <dbReference type="NCBI Taxonomy" id="258533"/>
    <lineage>
        <taxon>Bacteria</taxon>
        <taxon>Bacillati</taxon>
        <taxon>Actinomycetota</taxon>
        <taxon>Actinomycetes</taxon>
        <taxon>Mycobacteriales</taxon>
        <taxon>Mycobacteriaceae</taxon>
        <taxon>Mycolicibacterium</taxon>
    </lineage>
</organism>
<dbReference type="InterPro" id="IPR002347">
    <property type="entry name" value="SDR_fam"/>
</dbReference>
<dbReference type="AlphaFoldDB" id="W9AVC7"/>
<dbReference type="STRING" id="258533.BN977_04306"/>
<dbReference type="PANTHER" id="PTHR42901">
    <property type="entry name" value="ALCOHOL DEHYDROGENASE"/>
    <property type="match status" value="1"/>
</dbReference>
<dbReference type="PANTHER" id="PTHR42901:SF1">
    <property type="entry name" value="ALCOHOL DEHYDROGENASE"/>
    <property type="match status" value="1"/>
</dbReference>
<dbReference type="Pfam" id="PF00106">
    <property type="entry name" value="adh_short"/>
    <property type="match status" value="1"/>
</dbReference>
<sequence>MTSSSATPRVAVVTGASSGIGAATAKTLAGLGFHVVCVARRADRIEALAREIGGSAIVADVTSDADVDRLAETLDGVSVLVNNAGGAKGLEPVAGADLDDWRWMWETNVLGTLRVTRALLPKLVASGDGLVVTVTSIAAFETYDGGAGYTSAKHAQGALHRTLRGELLGKPVRLTEIAPGAVETEFSLVRFKGDQGRAEAVYEGITPLVAEDVAEVIGFVASRPAHVNLDQIVIRPRDQAPHGRFNRRV</sequence>
<reference evidence="3" key="1">
    <citation type="submission" date="2014-03" db="EMBL/GenBank/DDBJ databases">
        <title>Draft Genome Sequence of Mycobacterium cosmeticum DSM 44829.</title>
        <authorList>
            <person name="Croce O."/>
            <person name="Robert C."/>
            <person name="Raoult D."/>
            <person name="Drancourt M."/>
        </authorList>
    </citation>
    <scope>NUCLEOTIDE SEQUENCE [LARGE SCALE GENOMIC DNA]</scope>
    <source>
        <strain evidence="3">DSM 44829</strain>
    </source>
</reference>
<dbReference type="Gene3D" id="3.40.50.720">
    <property type="entry name" value="NAD(P)-binding Rossmann-like Domain"/>
    <property type="match status" value="1"/>
</dbReference>
<evidence type="ECO:0000256" key="1">
    <source>
        <dbReference type="ARBA" id="ARBA00006484"/>
    </source>
</evidence>